<dbReference type="Pfam" id="PF25767">
    <property type="entry name" value="ARM_TBCD_2nd"/>
    <property type="match status" value="1"/>
</dbReference>
<comment type="subunit">
    <text evidence="16">Found in a complex with at least ARL2, PPP2CB, PPP2R1A, PPP2R2A, PPP2R5E and TBCD. Interacts with PPP2CB. Part of a supercomplex made of cofactors A to E. Cofactors A and D function by capturing and stabilizing tubulin in a quasi-native conformation. Cofactor E binds to the cofactor D-tubulin complex; interaction with cofactor C then causes the release of tubulin polypeptides that are committed to the native state. Interacts with ARL2; interaction is enhanced with the GDP-bound form of ARL2. Does not interact with ARL3, ARL4A and ARL4D. Interacts with beta tubulin. Interacts with TBCE.</text>
</comment>
<keyword evidence="9" id="KW-0963">Cytoplasm</keyword>
<dbReference type="SUPFAM" id="SSF48371">
    <property type="entry name" value="ARM repeat"/>
    <property type="match status" value="2"/>
</dbReference>
<evidence type="ECO:0000256" key="6">
    <source>
        <dbReference type="ARBA" id="ARBA00015003"/>
    </source>
</evidence>
<evidence type="ECO:0000256" key="7">
    <source>
        <dbReference type="ARBA" id="ARBA00022427"/>
    </source>
</evidence>
<evidence type="ECO:0000256" key="9">
    <source>
        <dbReference type="ARBA" id="ARBA00022490"/>
    </source>
</evidence>
<evidence type="ECO:0000259" key="20">
    <source>
        <dbReference type="Pfam" id="PF25767"/>
    </source>
</evidence>
<dbReference type="GO" id="GO:0005096">
    <property type="term" value="F:GTPase activator activity"/>
    <property type="evidence" value="ECO:0007669"/>
    <property type="project" value="Ensembl"/>
</dbReference>
<evidence type="ECO:0000259" key="19">
    <source>
        <dbReference type="Pfam" id="PF12612"/>
    </source>
</evidence>
<evidence type="ECO:0000256" key="5">
    <source>
        <dbReference type="ARBA" id="ARBA00006853"/>
    </source>
</evidence>
<comment type="similarity">
    <text evidence="5">Belongs to the TBCD family.</text>
</comment>
<evidence type="ECO:0000256" key="10">
    <source>
        <dbReference type="ARBA" id="ARBA00022737"/>
    </source>
</evidence>
<dbReference type="AlphaFoldDB" id="A0A452Q7W1"/>
<dbReference type="GO" id="GO:0007021">
    <property type="term" value="P:tubulin complex assembly"/>
    <property type="evidence" value="ECO:0007669"/>
    <property type="project" value="Ensembl"/>
</dbReference>
<evidence type="ECO:0000256" key="14">
    <source>
        <dbReference type="ARBA" id="ARBA00023212"/>
    </source>
</evidence>
<reference evidence="21" key="3">
    <citation type="submission" date="2025-09" db="UniProtKB">
        <authorList>
            <consortium name="Ensembl"/>
        </authorList>
    </citation>
    <scope>IDENTIFICATION</scope>
</reference>
<keyword evidence="14" id="KW-0206">Cytoskeleton</keyword>
<proteinExistence type="inferred from homology"/>
<evidence type="ECO:0000256" key="17">
    <source>
        <dbReference type="ARBA" id="ARBA00077974"/>
    </source>
</evidence>
<dbReference type="Pfam" id="PF12612">
    <property type="entry name" value="TFCD_C"/>
    <property type="match status" value="1"/>
</dbReference>
<name>A0A452Q7W1_URSAM</name>
<dbReference type="InterPro" id="IPR022577">
    <property type="entry name" value="TBCD_C"/>
</dbReference>
<dbReference type="PANTHER" id="PTHR12658">
    <property type="entry name" value="BETA-TUBULIN COFACTOR D"/>
    <property type="match status" value="1"/>
</dbReference>
<evidence type="ECO:0000256" key="12">
    <source>
        <dbReference type="ARBA" id="ARBA00023136"/>
    </source>
</evidence>
<keyword evidence="22" id="KW-1185">Reference proteome</keyword>
<dbReference type="GO" id="GO:0005813">
    <property type="term" value="C:centrosome"/>
    <property type="evidence" value="ECO:0007669"/>
    <property type="project" value="UniProtKB-SubCell"/>
</dbReference>
<evidence type="ECO:0000256" key="1">
    <source>
        <dbReference type="ARBA" id="ARBA00004124"/>
    </source>
</evidence>
<feature type="domain" description="Tubulin-folding cofactor D C-terminal" evidence="19">
    <location>
        <begin position="901"/>
        <end position="1088"/>
    </location>
</feature>
<comment type="function">
    <text evidence="15">Tubulin-folding protein implicated in the first step of the tubulin folding pathway and required for tubulin complex assembly. Involved in the regulation of microtubule polymerization or depolymerization, it modulates microtubule dynamics by capturing GTP-bound beta-tubulin (TUBB). Its ability to interact with beta tubulin is regulated via its interaction with ARL2. Acts as a GTPase-activating protein (GAP) for ARL2. Induces microtubule disruption in absence of ARL2. Increases degradation of beta tubulin, when overexpressed in polarized cells. Promotes epithelial cell detachment, a process antagonized by ARL2. Induces tight adherens and tight junctions disassembly at the lateral cell membrane. Required for correct assembly and maintenance of the mitotic spindle, and proper progression of mitosis. Involved in neuron morphogenesis.</text>
</comment>
<organism evidence="21 22">
    <name type="scientific">Ursus americanus</name>
    <name type="common">American black bear</name>
    <name type="synonym">Euarctos americanus</name>
    <dbReference type="NCBI Taxonomy" id="9643"/>
    <lineage>
        <taxon>Eukaryota</taxon>
        <taxon>Metazoa</taxon>
        <taxon>Chordata</taxon>
        <taxon>Craniata</taxon>
        <taxon>Vertebrata</taxon>
        <taxon>Euteleostomi</taxon>
        <taxon>Mammalia</taxon>
        <taxon>Eutheria</taxon>
        <taxon>Laurasiatheria</taxon>
        <taxon>Carnivora</taxon>
        <taxon>Caniformia</taxon>
        <taxon>Ursidae</taxon>
        <taxon>Ursus</taxon>
    </lineage>
</organism>
<dbReference type="InterPro" id="IPR016024">
    <property type="entry name" value="ARM-type_fold"/>
</dbReference>
<dbReference type="GO" id="GO:0016328">
    <property type="term" value="C:lateral plasma membrane"/>
    <property type="evidence" value="ECO:0007669"/>
    <property type="project" value="UniProtKB-SubCell"/>
</dbReference>
<gene>
    <name evidence="21" type="primary">TBCD</name>
</gene>
<protein>
    <recommendedName>
        <fullName evidence="6">Tubulin-specific chaperone D</fullName>
    </recommendedName>
    <alternativeName>
        <fullName evidence="17">Beta-tubulin cofactor D</fullName>
    </alternativeName>
    <alternativeName>
        <fullName evidence="18">Tubulin-folding cofactor D</fullName>
    </alternativeName>
</protein>
<evidence type="ECO:0000256" key="13">
    <source>
        <dbReference type="ARBA" id="ARBA00023186"/>
    </source>
</evidence>
<keyword evidence="11" id="KW-0965">Cell junction</keyword>
<evidence type="ECO:0000256" key="16">
    <source>
        <dbReference type="ARBA" id="ARBA00064145"/>
    </source>
</evidence>
<dbReference type="GO" id="GO:0048667">
    <property type="term" value="P:cell morphogenesis involved in neuron differentiation"/>
    <property type="evidence" value="ECO:0007669"/>
    <property type="project" value="Ensembl"/>
</dbReference>
<evidence type="ECO:0000256" key="18">
    <source>
        <dbReference type="ARBA" id="ARBA00079875"/>
    </source>
</evidence>
<keyword evidence="7" id="KW-0796">Tight junction</keyword>
<dbReference type="GO" id="GO:0034333">
    <property type="term" value="P:adherens junction assembly"/>
    <property type="evidence" value="ECO:0007669"/>
    <property type="project" value="TreeGrafter"/>
</dbReference>
<dbReference type="Gene3D" id="1.25.10.10">
    <property type="entry name" value="Leucine-rich Repeat Variant"/>
    <property type="match status" value="2"/>
</dbReference>
<dbReference type="GO" id="GO:0000226">
    <property type="term" value="P:microtubule cytoskeleton organization"/>
    <property type="evidence" value="ECO:0007669"/>
    <property type="project" value="TreeGrafter"/>
</dbReference>
<evidence type="ECO:0000313" key="22">
    <source>
        <dbReference type="Proteomes" id="UP000291022"/>
    </source>
</evidence>
<dbReference type="GO" id="GO:0048487">
    <property type="term" value="F:beta-tubulin binding"/>
    <property type="evidence" value="ECO:0007669"/>
    <property type="project" value="Ensembl"/>
</dbReference>
<dbReference type="Pfam" id="PF23579">
    <property type="entry name" value="ARM_TBCD"/>
    <property type="match status" value="1"/>
</dbReference>
<evidence type="ECO:0000313" key="21">
    <source>
        <dbReference type="Ensembl" id="ENSUAMP00000000309.1"/>
    </source>
</evidence>
<evidence type="ECO:0000256" key="4">
    <source>
        <dbReference type="ARBA" id="ARBA00004536"/>
    </source>
</evidence>
<keyword evidence="13" id="KW-0143">Chaperone</keyword>
<accession>A0A452Q7W1</accession>
<keyword evidence="10" id="KW-0677">Repeat</keyword>
<dbReference type="Proteomes" id="UP000291022">
    <property type="component" value="Unassembled WGS sequence"/>
</dbReference>
<dbReference type="GO" id="GO:0070830">
    <property type="term" value="P:bicellular tight junction assembly"/>
    <property type="evidence" value="ECO:0007669"/>
    <property type="project" value="TreeGrafter"/>
</dbReference>
<dbReference type="InterPro" id="IPR033162">
    <property type="entry name" value="TBCD"/>
</dbReference>
<evidence type="ECO:0000256" key="2">
    <source>
        <dbReference type="ARBA" id="ARBA00004300"/>
    </source>
</evidence>
<feature type="domain" description="Tubulin-folding cofactor D ARM repeats" evidence="20">
    <location>
        <begin position="292"/>
        <end position="528"/>
    </location>
</feature>
<sequence>MALGEEPATGAPEDGAEDEALARGGALEVFGESAETRALLGRLRAVLGDRAAREGALERFRVIMDRYQEQPHLLDPHLEWMMNLLLDIVQDKTSPADLIHLAFKFLYIITKVRGYKTFLRLFPHEVADVQPVLDMFTNQNPRDHETWETRYMLLLWLSVTCLIPFDFSRLDGSLLTQPGQTRMSIMDRILQIAEAYLVVSDKARDAAAVLVSKFVTRPDVKQKKMAGFLDWSLHTLARSSFQTIEGVIAMDGTLQALAQIFKHGKREDCLPYAATVLECLEGCRLPNSNQTLLRKLGVKLVQRLGLTFLKPRVAKWRYQRGCRSLAANLQLCAQSQKASKMHVETPDSDGDYDVPEEVESVIEQLLVGLKDQDTIVRWSAAKGIGRMAARLPKELADDVVGSVLDCFSFQETDNAWHGGCLALAELGRRGLLLPSRLEDVVPVILKALTYEEKRGSCSVGTNVRDAACYVCWAFARAYDPQELQPFVAAISSALVIATVFDRNINCRRAASAAFQENVGRQGTFPHGIDILTAADYFAVGNRANCFLVISMFIAGFPEYTQPMIDHLVTMKISHWDGVIRELSAKALHNLAQRAPEYSAAHVLPRLLSMTRSLDLHTRHGAVLACAEVTRGLYRLAVQEDRPVADYLDEAAVQGLKHIHQELYDRQLYRGLGGELMRQAVCVLIENLSLSKMPFRGDVVIDGWQWLINDTLRNLHLISSHSRQQIKEAAVLALAALCSEYYALETGEADPARQEELIRQYLADLQSPEEMARCGFSLALGALPRFLLKGRLQQVLAGLGAVTVICPEDVSFAESRRDALKAISRVCQTVGVRAGGAPDEVVCEENVSQIYRTLLGCLRDYTTDSRGDVGAWVREAAMTSLMDLTLLLGREQPELIEASVCQQVMCCVAQQASEKIDRVRAHAARVFMTLLHSDGSPVPHVPHRGELEKLFPRSDMASMNWNAPSQAFPRITQLLGLPAYRYHVLLGLAVSVGGLTESTVRCSTQSLLEYMKGIQNDSQALEGFGGTLLQVFEDNLLNDRVSVPLLKTLDQMLANGCFDLFTSEQDHPFSVKLLALCKEEIKKSKDVQKLRSSVAVFCGMVQFPGDVRRKVLLQLCLLLCHPFPVIRKTTASQVYEMLLTYGDIMGEDVLDEVMAVLGTTAWDAELPLVRGQRNRLCDLLGVPRPQLVPKPGTR</sequence>
<dbReference type="PANTHER" id="PTHR12658:SF0">
    <property type="entry name" value="TUBULIN-SPECIFIC CHAPERONE D"/>
    <property type="match status" value="1"/>
</dbReference>
<dbReference type="GO" id="GO:0005923">
    <property type="term" value="C:bicellular tight junction"/>
    <property type="evidence" value="ECO:0007669"/>
    <property type="project" value="UniProtKB-SubCell"/>
</dbReference>
<keyword evidence="12" id="KW-0472">Membrane</keyword>
<dbReference type="InterPro" id="IPR011989">
    <property type="entry name" value="ARM-like"/>
</dbReference>
<dbReference type="GO" id="GO:0031115">
    <property type="term" value="P:negative regulation of microtubule polymerization"/>
    <property type="evidence" value="ECO:0007669"/>
    <property type="project" value="Ensembl"/>
</dbReference>
<comment type="subcellular location">
    <subcellularLocation>
        <location evidence="4">Cell junction</location>
        <location evidence="4">Adherens junction</location>
    </subcellularLocation>
    <subcellularLocation>
        <location evidence="3">Cell junction</location>
        <location evidence="3">Tight junction</location>
    </subcellularLocation>
    <subcellularLocation>
        <location evidence="2">Cytoplasm</location>
        <location evidence="2">Cytoskeleton</location>
        <location evidence="2">Microtubule organizing center</location>
        <location evidence="2">Centrosome</location>
    </subcellularLocation>
    <subcellularLocation>
        <location evidence="1">Lateral cell membrane</location>
    </subcellularLocation>
</comment>
<dbReference type="GeneTree" id="ENSGT00390000017103"/>
<dbReference type="GO" id="GO:0007023">
    <property type="term" value="P:post-chaperonin tubulin folding pathway"/>
    <property type="evidence" value="ECO:0007669"/>
    <property type="project" value="Ensembl"/>
</dbReference>
<dbReference type="FunFam" id="1.25.10.10:FF:000268">
    <property type="entry name" value="tubulin-specific chaperone D"/>
    <property type="match status" value="1"/>
</dbReference>
<dbReference type="Ensembl" id="ENSUAMT00000000372.1">
    <property type="protein sequence ID" value="ENSUAMP00000000309.1"/>
    <property type="gene ID" value="ENSUAMG00000000353.1"/>
</dbReference>
<dbReference type="OMA" id="EPHEAWH"/>
<reference evidence="21" key="2">
    <citation type="submission" date="2025-08" db="UniProtKB">
        <authorList>
            <consortium name="Ensembl"/>
        </authorList>
    </citation>
    <scope>IDENTIFICATION</scope>
</reference>
<evidence type="ECO:0000256" key="11">
    <source>
        <dbReference type="ARBA" id="ARBA00022949"/>
    </source>
</evidence>
<evidence type="ECO:0000256" key="8">
    <source>
        <dbReference type="ARBA" id="ARBA00022475"/>
    </source>
</evidence>
<evidence type="ECO:0000256" key="15">
    <source>
        <dbReference type="ARBA" id="ARBA00057349"/>
    </source>
</evidence>
<dbReference type="GO" id="GO:0005912">
    <property type="term" value="C:adherens junction"/>
    <property type="evidence" value="ECO:0007669"/>
    <property type="project" value="UniProtKB-SubCell"/>
</dbReference>
<evidence type="ECO:0000256" key="3">
    <source>
        <dbReference type="ARBA" id="ARBA00004435"/>
    </source>
</evidence>
<keyword evidence="8" id="KW-1003">Cell membrane</keyword>
<dbReference type="STRING" id="9643.ENSUAMP00000000309"/>
<dbReference type="GO" id="GO:0000278">
    <property type="term" value="P:mitotic cell cycle"/>
    <property type="evidence" value="ECO:0007669"/>
    <property type="project" value="Ensembl"/>
</dbReference>
<dbReference type="InterPro" id="IPR058033">
    <property type="entry name" value="ARM_TBCD_2nd"/>
</dbReference>
<reference evidence="22" key="1">
    <citation type="submission" date="2016-06" db="EMBL/GenBank/DDBJ databases">
        <title>De novo assembly and RNA-Seq shows season-dependent expression and editing in black bear kidneys.</title>
        <authorList>
            <person name="Korstanje R."/>
            <person name="Srivastava A."/>
            <person name="Sarsani V.K."/>
            <person name="Sheehan S.M."/>
            <person name="Seger R.L."/>
            <person name="Barter M.E."/>
            <person name="Lindqvist C."/>
            <person name="Brody L.C."/>
            <person name="Mullikin J.C."/>
        </authorList>
    </citation>
    <scope>NUCLEOTIDE SEQUENCE [LARGE SCALE GENOMIC DNA]</scope>
</reference>